<dbReference type="eggNOG" id="COG4188">
    <property type="taxonomic scope" value="Bacteria"/>
</dbReference>
<evidence type="ECO:0000313" key="3">
    <source>
        <dbReference type="Proteomes" id="UP000006281"/>
    </source>
</evidence>
<dbReference type="PATRIC" id="fig|1179773.3.peg.4251"/>
<feature type="region of interest" description="Disordered" evidence="1">
    <location>
        <begin position="80"/>
        <end position="100"/>
    </location>
</feature>
<name>K0K4T4_SACES</name>
<dbReference type="KEGG" id="sesp:BN6_42480"/>
<evidence type="ECO:0000313" key="2">
    <source>
        <dbReference type="EMBL" id="CCH31533.1"/>
    </source>
</evidence>
<proteinExistence type="predicted"/>
<gene>
    <name evidence="2" type="ordered locus">BN6_42480</name>
</gene>
<evidence type="ECO:0000256" key="1">
    <source>
        <dbReference type="SAM" id="MobiDB-lite"/>
    </source>
</evidence>
<dbReference type="AlphaFoldDB" id="K0K4T4"/>
<sequence length="231" mass="26175">MERGAARTRRDRQRGGDLRPARRRVPAPGTAHCRRRLDVRAALRALRRSTRGRVVVTVDHPGDSSEIVYPDGRVRRTGPRRRFRHRRRRPTGACGRQRRRTVRCRRRHARDRRIRAGVDLEGYLDHLPAGTGELLPVARHGLDRPLLLLGTDGFRDARLDRTWLPLARLDTTELVWLADAAHWGLSDYAALAPQLRDAGLMTAGDCAAPVGTGDPLPLVRRHVVDFLARHL</sequence>
<dbReference type="Gene3D" id="3.40.50.1820">
    <property type="entry name" value="alpha/beta hydrolase"/>
    <property type="match status" value="1"/>
</dbReference>
<organism evidence="2 3">
    <name type="scientific">Saccharothrix espanaensis (strain ATCC 51144 / DSM 44229 / JCM 9112 / NBRC 15066 / NRRL 15764)</name>
    <dbReference type="NCBI Taxonomy" id="1179773"/>
    <lineage>
        <taxon>Bacteria</taxon>
        <taxon>Bacillati</taxon>
        <taxon>Actinomycetota</taxon>
        <taxon>Actinomycetes</taxon>
        <taxon>Pseudonocardiales</taxon>
        <taxon>Pseudonocardiaceae</taxon>
        <taxon>Saccharothrix</taxon>
    </lineage>
</organism>
<accession>K0K4T4</accession>
<dbReference type="InterPro" id="IPR029058">
    <property type="entry name" value="AB_hydrolase_fold"/>
</dbReference>
<dbReference type="HOGENOM" id="CLU_1199083_0_0_11"/>
<feature type="compositionally biased region" description="Basic residues" evidence="1">
    <location>
        <begin position="1"/>
        <end position="12"/>
    </location>
</feature>
<feature type="region of interest" description="Disordered" evidence="1">
    <location>
        <begin position="1"/>
        <end position="30"/>
    </location>
</feature>
<reference evidence="2 3" key="1">
    <citation type="journal article" date="2012" name="BMC Genomics">
        <title>Complete genome sequence of Saccharothrix espanaensis DSM 44229T and comparison to the other completely sequenced Pseudonocardiaceae.</title>
        <authorList>
            <person name="Strobel T."/>
            <person name="Al-Dilaimi A."/>
            <person name="Blom J."/>
            <person name="Gessner A."/>
            <person name="Kalinowski J."/>
            <person name="Luzhetska M."/>
            <person name="Puhler A."/>
            <person name="Szczepanowski R."/>
            <person name="Bechthold A."/>
            <person name="Ruckert C."/>
        </authorList>
    </citation>
    <scope>NUCLEOTIDE SEQUENCE [LARGE SCALE GENOMIC DNA]</scope>
    <source>
        <strain evidence="3">ATCC 51144 / DSM 44229 / JCM 9112 / NBRC 15066 / NRRL 15764</strain>
    </source>
</reference>
<dbReference type="Proteomes" id="UP000006281">
    <property type="component" value="Chromosome"/>
</dbReference>
<protein>
    <submittedName>
        <fullName evidence="2">Uncharacterized protein</fullName>
    </submittedName>
</protein>
<dbReference type="EMBL" id="HE804045">
    <property type="protein sequence ID" value="CCH31533.1"/>
    <property type="molecule type" value="Genomic_DNA"/>
</dbReference>
<keyword evidence="3" id="KW-1185">Reference proteome</keyword>